<accession>A0A6U3PX62</accession>
<proteinExistence type="predicted"/>
<dbReference type="EMBL" id="HBGN01008254">
    <property type="protein sequence ID" value="CAD9319178.1"/>
    <property type="molecule type" value="Transcribed_RNA"/>
</dbReference>
<dbReference type="EMBL" id="HBGN01008253">
    <property type="protein sequence ID" value="CAD9319177.1"/>
    <property type="molecule type" value="Transcribed_RNA"/>
</dbReference>
<evidence type="ECO:0000313" key="4">
    <source>
        <dbReference type="EMBL" id="CAD9319178.1"/>
    </source>
</evidence>
<evidence type="ECO:0000256" key="1">
    <source>
        <dbReference type="SAM" id="Phobius"/>
    </source>
</evidence>
<keyword evidence="1" id="KW-0812">Transmembrane</keyword>
<dbReference type="InterPro" id="IPR016088">
    <property type="entry name" value="Chalcone_isomerase_3-sand"/>
</dbReference>
<evidence type="ECO:0000313" key="3">
    <source>
        <dbReference type="EMBL" id="CAD9319177.1"/>
    </source>
</evidence>
<reference evidence="4" key="1">
    <citation type="submission" date="2021-01" db="EMBL/GenBank/DDBJ databases">
        <authorList>
            <person name="Corre E."/>
            <person name="Pelletier E."/>
            <person name="Niang G."/>
            <person name="Scheremetjew M."/>
            <person name="Finn R."/>
            <person name="Kale V."/>
            <person name="Holt S."/>
            <person name="Cochrane G."/>
            <person name="Meng A."/>
            <person name="Brown T."/>
            <person name="Cohen L."/>
        </authorList>
    </citation>
    <scope>NUCLEOTIDE SEQUENCE</scope>
    <source>
        <strain evidence="4">Pop2</strain>
    </source>
</reference>
<dbReference type="InterPro" id="IPR016089">
    <property type="entry name" value="Chalcone_isomerase_bundle_sf"/>
</dbReference>
<dbReference type="PANTHER" id="PTHR47698">
    <property type="entry name" value="FATTY-ACID-BINDING PROTEIN 3, CHLOROPLASTIC"/>
    <property type="match status" value="1"/>
</dbReference>
<keyword evidence="1" id="KW-0472">Membrane</keyword>
<feature type="domain" description="Chalcone isomerase" evidence="2">
    <location>
        <begin position="74"/>
        <end position="232"/>
    </location>
</feature>
<dbReference type="AlphaFoldDB" id="A0A6U3PX62"/>
<name>A0A6U3PX62_9STRA</name>
<dbReference type="InterPro" id="IPR036298">
    <property type="entry name" value="Chalcone_isomerase_sf"/>
</dbReference>
<dbReference type="Pfam" id="PF16036">
    <property type="entry name" value="Chalcone_3"/>
    <property type="match status" value="1"/>
</dbReference>
<organism evidence="4">
    <name type="scientific">Ditylum brightwellii</name>
    <dbReference type="NCBI Taxonomy" id="49249"/>
    <lineage>
        <taxon>Eukaryota</taxon>
        <taxon>Sar</taxon>
        <taxon>Stramenopiles</taxon>
        <taxon>Ochrophyta</taxon>
        <taxon>Bacillariophyta</taxon>
        <taxon>Mediophyceae</taxon>
        <taxon>Lithodesmiophycidae</taxon>
        <taxon>Lithodesmiales</taxon>
        <taxon>Lithodesmiaceae</taxon>
        <taxon>Ditylum</taxon>
    </lineage>
</organism>
<dbReference type="GO" id="GO:0016872">
    <property type="term" value="F:intramolecular lyase activity"/>
    <property type="evidence" value="ECO:0007669"/>
    <property type="project" value="InterPro"/>
</dbReference>
<protein>
    <recommendedName>
        <fullName evidence="2">Chalcone isomerase domain-containing protein</fullName>
    </recommendedName>
</protein>
<feature type="transmembrane region" description="Helical" evidence="1">
    <location>
        <begin position="29"/>
        <end position="46"/>
    </location>
</feature>
<evidence type="ECO:0000259" key="2">
    <source>
        <dbReference type="Pfam" id="PF16036"/>
    </source>
</evidence>
<gene>
    <name evidence="3" type="ORF">DBRI1063_LOCUS5269</name>
    <name evidence="4" type="ORF">DBRI1063_LOCUS5270</name>
</gene>
<keyword evidence="1" id="KW-1133">Transmembrane helix</keyword>
<dbReference type="InterPro" id="IPR016087">
    <property type="entry name" value="Chalcone_isomerase"/>
</dbReference>
<dbReference type="PANTHER" id="PTHR47698:SF2">
    <property type="entry name" value="FATTY-ACID-BINDING PROTEIN 3, CHLOROPLASTIC"/>
    <property type="match status" value="1"/>
</dbReference>
<dbReference type="Gene3D" id="1.10.890.20">
    <property type="match status" value="1"/>
</dbReference>
<dbReference type="Gene3D" id="3.50.70.10">
    <property type="match status" value="1"/>
</dbReference>
<dbReference type="SUPFAM" id="SSF54626">
    <property type="entry name" value="Chalcone isomerase"/>
    <property type="match status" value="1"/>
</dbReference>
<sequence length="243" mass="25596">MCNGESIDVESQERKANPIEEKYFSASRVLFLGGIMYTVFIIGLAMRSLNIPALVGGSVEIDGLSFPIEAFRGLQIVGGGTRKKFTGGKVYTAGIYFDKEGTGSIVSALEPEEAALDQDFFDEVASSSSSKAIVLKFQQDVKAAVVAKDVTGALSKILEETSSDQFSKALGEIIPAGTDIPALTEISILCEEGTVTIKKGEASSPVMDETICPAIFGLYLGKSPVSKDIKDGFVSGALSKATA</sequence>